<dbReference type="AlphaFoldDB" id="A0A3B0YIZ0"/>
<proteinExistence type="predicted"/>
<protein>
    <submittedName>
        <fullName evidence="2">Uncharacterized protein</fullName>
    </submittedName>
</protein>
<evidence type="ECO:0000313" key="2">
    <source>
        <dbReference type="EMBL" id="VAW74189.1"/>
    </source>
</evidence>
<organism evidence="2">
    <name type="scientific">hydrothermal vent metagenome</name>
    <dbReference type="NCBI Taxonomy" id="652676"/>
    <lineage>
        <taxon>unclassified sequences</taxon>
        <taxon>metagenomes</taxon>
        <taxon>ecological metagenomes</taxon>
    </lineage>
</organism>
<name>A0A3B0YIZ0_9ZZZZ</name>
<evidence type="ECO:0000256" key="1">
    <source>
        <dbReference type="SAM" id="MobiDB-lite"/>
    </source>
</evidence>
<gene>
    <name evidence="2" type="ORF">MNBD_GAMMA12-2902</name>
</gene>
<dbReference type="EMBL" id="UOFL01000053">
    <property type="protein sequence ID" value="VAW74189.1"/>
    <property type="molecule type" value="Genomic_DNA"/>
</dbReference>
<sequence>MNHFKSLISRTLGLLSLSILVPLASYADTGNAYITNNAPKPWVVLSNGSTYVKFNHLLTVRVMARLKYNTGTAGRVKSWWARPVLTRGYGLGSTVAGLNSLKKSKSYSISSRPKKIDKSLTFYVPASKVGPTAISMCNSKANQLRKQGLSNKQIFSVNREVTFKASLAKSVDANGSGSSSALWQYYPPYTIKVRCAKWAGATFPTAGGFAPNIRVIKATMLRKIIKTTTGVCKVKLTTAISTNKPNALIRFRYKSPSKQSKIFSVKTKANKIAVVIHTWNIQNTASPFDGTWIHMAGVNPGFKSNTVSAQTECMKKGPTGLKPNPKKNPRLKGPTSMTR</sequence>
<accession>A0A3B0YIZ0</accession>
<reference evidence="2" key="1">
    <citation type="submission" date="2018-06" db="EMBL/GenBank/DDBJ databases">
        <authorList>
            <person name="Zhirakovskaya E."/>
        </authorList>
    </citation>
    <scope>NUCLEOTIDE SEQUENCE</scope>
</reference>
<feature type="region of interest" description="Disordered" evidence="1">
    <location>
        <begin position="314"/>
        <end position="339"/>
    </location>
</feature>